<keyword evidence="2" id="KW-0238">DNA-binding</keyword>
<evidence type="ECO:0000256" key="3">
    <source>
        <dbReference type="ARBA" id="ARBA00023163"/>
    </source>
</evidence>
<evidence type="ECO:0000256" key="1">
    <source>
        <dbReference type="ARBA" id="ARBA00023015"/>
    </source>
</evidence>
<accession>A0A2P8GI13</accession>
<dbReference type="Pfam" id="PF12833">
    <property type="entry name" value="HTH_18"/>
    <property type="match status" value="1"/>
</dbReference>
<dbReference type="InterPro" id="IPR009057">
    <property type="entry name" value="Homeodomain-like_sf"/>
</dbReference>
<dbReference type="SUPFAM" id="SSF46689">
    <property type="entry name" value="Homeodomain-like"/>
    <property type="match status" value="1"/>
</dbReference>
<dbReference type="InterPro" id="IPR018062">
    <property type="entry name" value="HTH_AraC-typ_CS"/>
</dbReference>
<dbReference type="InterPro" id="IPR046532">
    <property type="entry name" value="DUF6597"/>
</dbReference>
<dbReference type="PANTHER" id="PTHR46796:SF13">
    <property type="entry name" value="HTH-TYPE TRANSCRIPTIONAL ACTIVATOR RHAS"/>
    <property type="match status" value="1"/>
</dbReference>
<comment type="caution">
    <text evidence="5">The sequence shown here is derived from an EMBL/GenBank/DDBJ whole genome shotgun (WGS) entry which is preliminary data.</text>
</comment>
<dbReference type="Gene3D" id="1.10.10.60">
    <property type="entry name" value="Homeodomain-like"/>
    <property type="match status" value="1"/>
</dbReference>
<dbReference type="SMART" id="SM00342">
    <property type="entry name" value="HTH_ARAC"/>
    <property type="match status" value="1"/>
</dbReference>
<proteinExistence type="predicted"/>
<evidence type="ECO:0000313" key="6">
    <source>
        <dbReference type="Proteomes" id="UP000240978"/>
    </source>
</evidence>
<keyword evidence="3" id="KW-0804">Transcription</keyword>
<dbReference type="PANTHER" id="PTHR46796">
    <property type="entry name" value="HTH-TYPE TRANSCRIPTIONAL ACTIVATOR RHAS-RELATED"/>
    <property type="match status" value="1"/>
</dbReference>
<gene>
    <name evidence="5" type="ORF">CLV42_103596</name>
</gene>
<evidence type="ECO:0000259" key="4">
    <source>
        <dbReference type="PROSITE" id="PS01124"/>
    </source>
</evidence>
<keyword evidence="1" id="KW-0805">Transcription regulation</keyword>
<evidence type="ECO:0000313" key="5">
    <source>
        <dbReference type="EMBL" id="PSL33613.1"/>
    </source>
</evidence>
<dbReference type="RefSeq" id="WP_106601903.1">
    <property type="nucleotide sequence ID" value="NZ_PYGK01000003.1"/>
</dbReference>
<dbReference type="Pfam" id="PF20240">
    <property type="entry name" value="DUF6597"/>
    <property type="match status" value="1"/>
</dbReference>
<dbReference type="InterPro" id="IPR020449">
    <property type="entry name" value="Tscrpt_reg_AraC-type_HTH"/>
</dbReference>
<protein>
    <submittedName>
        <fullName evidence="5">Helix-turn-helix protein</fullName>
    </submittedName>
</protein>
<dbReference type="PROSITE" id="PS00041">
    <property type="entry name" value="HTH_ARAC_FAMILY_1"/>
    <property type="match status" value="1"/>
</dbReference>
<keyword evidence="6" id="KW-1185">Reference proteome</keyword>
<dbReference type="EMBL" id="PYGK01000003">
    <property type="protein sequence ID" value="PSL33613.1"/>
    <property type="molecule type" value="Genomic_DNA"/>
</dbReference>
<dbReference type="GO" id="GO:0003700">
    <property type="term" value="F:DNA-binding transcription factor activity"/>
    <property type="evidence" value="ECO:0007669"/>
    <property type="project" value="InterPro"/>
</dbReference>
<dbReference type="PRINTS" id="PR00032">
    <property type="entry name" value="HTHARAC"/>
</dbReference>
<reference evidence="5 6" key="1">
    <citation type="submission" date="2018-03" db="EMBL/GenBank/DDBJ databases">
        <title>Genomic Encyclopedia of Archaeal and Bacterial Type Strains, Phase II (KMG-II): from individual species to whole genera.</title>
        <authorList>
            <person name="Goeker M."/>
        </authorList>
    </citation>
    <scope>NUCLEOTIDE SEQUENCE [LARGE SCALE GENOMIC DNA]</scope>
    <source>
        <strain evidence="5 6">DSM 18107</strain>
    </source>
</reference>
<dbReference type="InterPro" id="IPR050204">
    <property type="entry name" value="AraC_XylS_family_regulators"/>
</dbReference>
<feature type="domain" description="HTH araC/xylS-type" evidence="4">
    <location>
        <begin position="152"/>
        <end position="254"/>
    </location>
</feature>
<dbReference type="GO" id="GO:0043565">
    <property type="term" value="F:sequence-specific DNA binding"/>
    <property type="evidence" value="ECO:0007669"/>
    <property type="project" value="InterPro"/>
</dbReference>
<sequence>MQIQPHPALAHFVRHYLVLEERLAVNWHHRLFTDGNTGLVFNLGNASLHISNGTPSYHSAWLYGQINNYHDLSLSGDIKWIIVVFQPYGAHHFWGVPAEEWRDSFFPAHEMLGASINAVAARLLEEQQLSQQIRLIDTFLLRQLEKSMCPEAVVMQAVEEITKHDGTLPIEALLRTLSVNERTLERKFKLHTGLTPKQFSGITRLNASAKRVKKMRAVNTLTDIAYESGYFDQAHFIRDFRKYTGFTPHQYQREAHPLALNFLQL</sequence>
<dbReference type="AlphaFoldDB" id="A0A2P8GI13"/>
<dbReference type="OrthoDB" id="655946at2"/>
<dbReference type="InterPro" id="IPR018060">
    <property type="entry name" value="HTH_AraC"/>
</dbReference>
<dbReference type="PROSITE" id="PS01124">
    <property type="entry name" value="HTH_ARAC_FAMILY_2"/>
    <property type="match status" value="1"/>
</dbReference>
<evidence type="ECO:0000256" key="2">
    <source>
        <dbReference type="ARBA" id="ARBA00023125"/>
    </source>
</evidence>
<organism evidence="5 6">
    <name type="scientific">Chitinophaga ginsengisoli</name>
    <dbReference type="NCBI Taxonomy" id="363837"/>
    <lineage>
        <taxon>Bacteria</taxon>
        <taxon>Pseudomonadati</taxon>
        <taxon>Bacteroidota</taxon>
        <taxon>Chitinophagia</taxon>
        <taxon>Chitinophagales</taxon>
        <taxon>Chitinophagaceae</taxon>
        <taxon>Chitinophaga</taxon>
    </lineage>
</organism>
<dbReference type="Proteomes" id="UP000240978">
    <property type="component" value="Unassembled WGS sequence"/>
</dbReference>
<name>A0A2P8GI13_9BACT</name>